<organism evidence="1 2">
    <name type="scientific">Xylophilus rhododendri</name>
    <dbReference type="NCBI Taxonomy" id="2697032"/>
    <lineage>
        <taxon>Bacteria</taxon>
        <taxon>Pseudomonadati</taxon>
        <taxon>Pseudomonadota</taxon>
        <taxon>Betaproteobacteria</taxon>
        <taxon>Burkholderiales</taxon>
        <taxon>Xylophilus</taxon>
    </lineage>
</organism>
<dbReference type="AlphaFoldDB" id="A0A857J9D3"/>
<protein>
    <recommendedName>
        <fullName evidence="3">DUF1799 domain-containing protein</fullName>
    </recommendedName>
</protein>
<evidence type="ECO:0000313" key="2">
    <source>
        <dbReference type="Proteomes" id="UP000464787"/>
    </source>
</evidence>
<evidence type="ECO:0008006" key="3">
    <source>
        <dbReference type="Google" id="ProtNLM"/>
    </source>
</evidence>
<proteinExistence type="predicted"/>
<dbReference type="RefSeq" id="WP_160553178.1">
    <property type="nucleotide sequence ID" value="NZ_CP047650.1"/>
</dbReference>
<dbReference type="Proteomes" id="UP000464787">
    <property type="component" value="Chromosome"/>
</dbReference>
<reference evidence="1 2" key="1">
    <citation type="submission" date="2020-01" db="EMBL/GenBank/DDBJ databases">
        <title>Genome sequencing of strain KACC 21265.</title>
        <authorList>
            <person name="Heo J."/>
            <person name="Kim S.-J."/>
            <person name="Kim J.-S."/>
            <person name="Hong S.-B."/>
            <person name="Kwon S.-W."/>
        </authorList>
    </citation>
    <scope>NUCLEOTIDE SEQUENCE [LARGE SCALE GENOMIC DNA]</scope>
    <source>
        <strain evidence="1 2">KACC 21265</strain>
    </source>
</reference>
<dbReference type="KEGG" id="xyk:GT347_16095"/>
<accession>A0A857J9D3</accession>
<keyword evidence="2" id="KW-1185">Reference proteome</keyword>
<evidence type="ECO:0000313" key="1">
    <source>
        <dbReference type="EMBL" id="QHI99365.1"/>
    </source>
</evidence>
<name>A0A857J9D3_9BURK</name>
<dbReference type="EMBL" id="CP047650">
    <property type="protein sequence ID" value="QHI99365.1"/>
    <property type="molecule type" value="Genomic_DNA"/>
</dbReference>
<dbReference type="InterPro" id="IPR014915">
    <property type="entry name" value="Phage_TLS_TfmB"/>
</dbReference>
<gene>
    <name evidence="1" type="ORF">GT347_16095</name>
</gene>
<sequence>MYRRVPSAAHLAGLGLSPEDFAVPELPLWQEHWPAVRLMVAMATQWRMGPSGPVGLDYAALDRVLRSLRLADPDDAIFQDLQVLESAALDEIHAD</sequence>
<dbReference type="Pfam" id="PF08809">
    <property type="entry name" value="DUF1799"/>
    <property type="match status" value="1"/>
</dbReference>